<keyword evidence="3" id="KW-1185">Reference proteome</keyword>
<proteinExistence type="predicted"/>
<evidence type="ECO:0000313" key="3">
    <source>
        <dbReference type="Proteomes" id="UP000450676"/>
    </source>
</evidence>
<evidence type="ECO:0000259" key="1">
    <source>
        <dbReference type="Pfam" id="PF00497"/>
    </source>
</evidence>
<dbReference type="EMBL" id="WWCU01000018">
    <property type="protein sequence ID" value="MYN08941.1"/>
    <property type="molecule type" value="Genomic_DNA"/>
</dbReference>
<dbReference type="AlphaFoldDB" id="A0A7X4HCX6"/>
<organism evidence="2 3">
    <name type="scientific">Pseudoduganella aquatica</name>
    <dbReference type="NCBI Taxonomy" id="2660641"/>
    <lineage>
        <taxon>Bacteria</taxon>
        <taxon>Pseudomonadati</taxon>
        <taxon>Pseudomonadota</taxon>
        <taxon>Betaproteobacteria</taxon>
        <taxon>Burkholderiales</taxon>
        <taxon>Oxalobacteraceae</taxon>
        <taxon>Telluria group</taxon>
        <taxon>Pseudoduganella</taxon>
    </lineage>
</organism>
<dbReference type="Gene3D" id="3.40.190.10">
    <property type="entry name" value="Periplasmic binding protein-like II"/>
    <property type="match status" value="2"/>
</dbReference>
<dbReference type="Proteomes" id="UP000450676">
    <property type="component" value="Unassembled WGS sequence"/>
</dbReference>
<dbReference type="Pfam" id="PF00497">
    <property type="entry name" value="SBP_bac_3"/>
    <property type="match status" value="1"/>
</dbReference>
<evidence type="ECO:0000313" key="2">
    <source>
        <dbReference type="EMBL" id="MYN08941.1"/>
    </source>
</evidence>
<reference evidence="2 3" key="1">
    <citation type="submission" date="2019-12" db="EMBL/GenBank/DDBJ databases">
        <title>Novel species isolated from a subtropical stream in China.</title>
        <authorList>
            <person name="Lu H."/>
        </authorList>
    </citation>
    <scope>NUCLEOTIDE SEQUENCE [LARGE SCALE GENOMIC DNA]</scope>
    <source>
        <strain evidence="2 3">FT127W</strain>
    </source>
</reference>
<feature type="domain" description="Solute-binding protein family 3/N-terminal" evidence="1">
    <location>
        <begin position="56"/>
        <end position="151"/>
    </location>
</feature>
<sequence length="272" mass="29361">MANGKPAIIAPAVSAQPLRCRLAFLPLANFVMNARGALLLAVLSLPLADACAEGAVVATYNTRPPYMVPGEGGAPSGLTGTPAAAAFQAAGIAVTWARLPTNRQLAMVKDPQARSCALGWFRTPERERYAKFTKPIYRDKDWVLLARADFSVGDDATLEGVLRRPGTRVLVKDSYSYGVHIDGLMARIKPALSISTGAPVQMLQSISAGLADFMYVSDDEARYLLAHGGEHAKKLRVLRLRDMPRGSERHIMCGMGVPDEVITRLNQAITFK</sequence>
<dbReference type="SUPFAM" id="SSF53850">
    <property type="entry name" value="Periplasmic binding protein-like II"/>
    <property type="match status" value="1"/>
</dbReference>
<gene>
    <name evidence="2" type="ORF">GTP77_16555</name>
</gene>
<dbReference type="InterPro" id="IPR001638">
    <property type="entry name" value="Solute-binding_3/MltF_N"/>
</dbReference>
<name>A0A7X4HCX6_9BURK</name>
<accession>A0A7X4HCX6</accession>
<protein>
    <submittedName>
        <fullName evidence="2">Transporter substrate-binding domain-containing protein</fullName>
    </submittedName>
</protein>
<comment type="caution">
    <text evidence="2">The sequence shown here is derived from an EMBL/GenBank/DDBJ whole genome shotgun (WGS) entry which is preliminary data.</text>
</comment>